<dbReference type="InterPro" id="IPR001623">
    <property type="entry name" value="DnaJ_domain"/>
</dbReference>
<proteinExistence type="predicted"/>
<dbReference type="SUPFAM" id="SSF46565">
    <property type="entry name" value="Chaperone J-domain"/>
    <property type="match status" value="3"/>
</dbReference>
<dbReference type="SMART" id="SM00271">
    <property type="entry name" value="DnaJ"/>
    <property type="match status" value="2"/>
</dbReference>
<organism evidence="2 3">
    <name type="scientific">Buddleja alternifolia</name>
    <dbReference type="NCBI Taxonomy" id="168488"/>
    <lineage>
        <taxon>Eukaryota</taxon>
        <taxon>Viridiplantae</taxon>
        <taxon>Streptophyta</taxon>
        <taxon>Embryophyta</taxon>
        <taxon>Tracheophyta</taxon>
        <taxon>Spermatophyta</taxon>
        <taxon>Magnoliopsida</taxon>
        <taxon>eudicotyledons</taxon>
        <taxon>Gunneridae</taxon>
        <taxon>Pentapetalae</taxon>
        <taxon>asterids</taxon>
        <taxon>lamiids</taxon>
        <taxon>Lamiales</taxon>
        <taxon>Scrophulariaceae</taxon>
        <taxon>Buddlejeae</taxon>
        <taxon>Buddleja</taxon>
    </lineage>
</organism>
<dbReference type="PANTHER" id="PTHR44137">
    <property type="entry name" value="BNAC03G44070D PROTEIN"/>
    <property type="match status" value="1"/>
</dbReference>
<dbReference type="CDD" id="cd06257">
    <property type="entry name" value="DnaJ"/>
    <property type="match status" value="3"/>
</dbReference>
<evidence type="ECO:0000313" key="3">
    <source>
        <dbReference type="Proteomes" id="UP000826271"/>
    </source>
</evidence>
<dbReference type="Gene3D" id="1.10.287.110">
    <property type="entry name" value="DnaJ domain"/>
    <property type="match status" value="2"/>
</dbReference>
<protein>
    <recommendedName>
        <fullName evidence="1">J domain-containing protein</fullName>
    </recommendedName>
</protein>
<accession>A0AAV6WA38</accession>
<dbReference type="InterPro" id="IPR036869">
    <property type="entry name" value="J_dom_sf"/>
</dbReference>
<dbReference type="Proteomes" id="UP000826271">
    <property type="component" value="Unassembled WGS sequence"/>
</dbReference>
<dbReference type="PROSITE" id="PS50076">
    <property type="entry name" value="DNAJ_2"/>
    <property type="match status" value="2"/>
</dbReference>
<feature type="domain" description="J" evidence="1">
    <location>
        <begin position="263"/>
        <end position="333"/>
    </location>
</feature>
<dbReference type="PANTHER" id="PTHR44137:SF61">
    <property type="entry name" value="J DOMAIN-CONTAINING PROTEIN"/>
    <property type="match status" value="1"/>
</dbReference>
<gene>
    <name evidence="2" type="ORF">BUALT_Bualt16G0084300</name>
</gene>
<dbReference type="EMBL" id="WHWC01000016">
    <property type="protein sequence ID" value="KAG8367558.1"/>
    <property type="molecule type" value="Genomic_DNA"/>
</dbReference>
<evidence type="ECO:0000313" key="2">
    <source>
        <dbReference type="EMBL" id="KAG8367558.1"/>
    </source>
</evidence>
<keyword evidence="3" id="KW-1185">Reference proteome</keyword>
<evidence type="ECO:0000259" key="1">
    <source>
        <dbReference type="PROSITE" id="PS50076"/>
    </source>
</evidence>
<reference evidence="2" key="1">
    <citation type="submission" date="2019-10" db="EMBL/GenBank/DDBJ databases">
        <authorList>
            <person name="Zhang R."/>
            <person name="Pan Y."/>
            <person name="Wang J."/>
            <person name="Ma R."/>
            <person name="Yu S."/>
        </authorList>
    </citation>
    <scope>NUCLEOTIDE SEQUENCE</scope>
    <source>
        <strain evidence="2">LA-IB0</strain>
        <tissue evidence="2">Leaf</tissue>
    </source>
</reference>
<dbReference type="AlphaFoldDB" id="A0AAV6WA38"/>
<dbReference type="Pfam" id="PF00226">
    <property type="entry name" value="DnaJ"/>
    <property type="match status" value="2"/>
</dbReference>
<comment type="caution">
    <text evidence="2">The sequence shown here is derived from an EMBL/GenBank/DDBJ whole genome shotgun (WGS) entry which is preliminary data.</text>
</comment>
<name>A0AAV6WA38_9LAMI</name>
<sequence length="349" mass="39104">MTLALYLDKNKSVGAHGAIKLYLKHGASFQTRGKQCFSYSFDNGRNLNLFPLRFDFTGNDVSGILSTTTGPFPGVEVLKKQYKIMTLALYPDKNKLVGAHGAIKLLSQAWSILSNKGVLGPYLGKEMLKKQYKRMALALYPDKNKSVGDDCAFKILSQAWSVLSNKGVLGLYPGKEVLKKQYERMALTLYPDKNNGVTFVPCYESLLNLLIRQASGAHFDALVDGIRRDLGVMEKQYMRMDFTLYPDKSKSVGADGAFKLLSQSWSILSNKGQWLRGKFLVKNMLKKQYKRMTLALYPDKNKSVGGDGAFKLLSQAWSPLSNKDKNYTYDLNLNIRASNLTGSFILYSL</sequence>
<feature type="domain" description="J" evidence="1">
    <location>
        <begin position="108"/>
        <end position="186"/>
    </location>
</feature>